<proteinExistence type="inferred from homology"/>
<dbReference type="Gene3D" id="3.10.20.280">
    <property type="entry name" value="RnfH-like"/>
    <property type="match status" value="1"/>
</dbReference>
<dbReference type="AlphaFoldDB" id="A0A4R3J8D5"/>
<dbReference type="NCBIfam" id="NF002490">
    <property type="entry name" value="PRK01777.1"/>
    <property type="match status" value="1"/>
</dbReference>
<dbReference type="InterPro" id="IPR037021">
    <property type="entry name" value="RnfH_sf"/>
</dbReference>
<reference evidence="3 4" key="1">
    <citation type="submission" date="2019-03" db="EMBL/GenBank/DDBJ databases">
        <title>Genomic Encyclopedia of Type Strains, Phase IV (KMG-IV): sequencing the most valuable type-strain genomes for metagenomic binning, comparative biology and taxonomic classification.</title>
        <authorList>
            <person name="Goeker M."/>
        </authorList>
    </citation>
    <scope>NUCLEOTIDE SEQUENCE [LARGE SCALE GENOMIC DNA]</scope>
    <source>
        <strain evidence="3 4">DSM 101688</strain>
    </source>
</reference>
<comment type="caution">
    <text evidence="3">The sequence shown here is derived from an EMBL/GenBank/DDBJ whole genome shotgun (WGS) entry which is preliminary data.</text>
</comment>
<accession>A0A4R3J8D5</accession>
<evidence type="ECO:0000256" key="2">
    <source>
        <dbReference type="HAMAP-Rule" id="MF_00460"/>
    </source>
</evidence>
<name>A0A4R3J8D5_9PROT</name>
<evidence type="ECO:0000313" key="3">
    <source>
        <dbReference type="EMBL" id="TCS61724.1"/>
    </source>
</evidence>
<dbReference type="PANTHER" id="PTHR37483">
    <property type="entry name" value="UPF0125 PROTEIN RATB"/>
    <property type="match status" value="1"/>
</dbReference>
<dbReference type="InterPro" id="IPR016155">
    <property type="entry name" value="Mopterin_synth/thiamin_S_b"/>
</dbReference>
<dbReference type="EMBL" id="SLZW01000007">
    <property type="protein sequence ID" value="TCS61724.1"/>
    <property type="molecule type" value="Genomic_DNA"/>
</dbReference>
<organism evidence="3 4">
    <name type="scientific">Varunaivibrio sulfuroxidans</name>
    <dbReference type="NCBI Taxonomy" id="1773489"/>
    <lineage>
        <taxon>Bacteria</taxon>
        <taxon>Pseudomonadati</taxon>
        <taxon>Pseudomonadota</taxon>
        <taxon>Alphaproteobacteria</taxon>
        <taxon>Rhodospirillales</taxon>
        <taxon>Magnetovibrionaceae</taxon>
        <taxon>Varunaivibrio</taxon>
    </lineage>
</organism>
<sequence>MHVGVSYGQSFRQVWIKLDVPDGSTVGEAIVRSGILQKFPEIDLNTQKVGIFGKITKLDALLEEGARVEIYRPITADPEEVERRDRDKATGEISK</sequence>
<gene>
    <name evidence="3" type="ORF">EDD55_107133</name>
</gene>
<protein>
    <recommendedName>
        <fullName evidence="2">UPF0125 protein EDD55_107133</fullName>
    </recommendedName>
</protein>
<evidence type="ECO:0000256" key="1">
    <source>
        <dbReference type="ARBA" id="ARBA00010645"/>
    </source>
</evidence>
<dbReference type="OrthoDB" id="9796575at2"/>
<evidence type="ECO:0000313" key="4">
    <source>
        <dbReference type="Proteomes" id="UP000295304"/>
    </source>
</evidence>
<dbReference type="Proteomes" id="UP000295304">
    <property type="component" value="Unassembled WGS sequence"/>
</dbReference>
<comment type="similarity">
    <text evidence="1 2">Belongs to the UPF0125 (RnfH) family.</text>
</comment>
<dbReference type="HAMAP" id="MF_00460">
    <property type="entry name" value="UPF0125_RnfH"/>
    <property type="match status" value="1"/>
</dbReference>
<dbReference type="SUPFAM" id="SSF54285">
    <property type="entry name" value="MoaD/ThiS"/>
    <property type="match status" value="1"/>
</dbReference>
<dbReference type="Pfam" id="PF03658">
    <property type="entry name" value="Ub-RnfH"/>
    <property type="match status" value="1"/>
</dbReference>
<dbReference type="InterPro" id="IPR005346">
    <property type="entry name" value="RnfH"/>
</dbReference>
<dbReference type="RefSeq" id="WP_132939499.1">
    <property type="nucleotide sequence ID" value="NZ_CP119676.1"/>
</dbReference>
<keyword evidence="4" id="KW-1185">Reference proteome</keyword>
<dbReference type="PANTHER" id="PTHR37483:SF1">
    <property type="entry name" value="UPF0125 PROTEIN RATB"/>
    <property type="match status" value="1"/>
</dbReference>